<dbReference type="PANTHER" id="PTHR21192:SF2">
    <property type="entry name" value="NADH DEHYDROGENASE [UBIQUINONE] 1 ALPHA SUBCOMPLEX ASSEMBLY FACTOR 3"/>
    <property type="match status" value="1"/>
</dbReference>
<dbReference type="CDD" id="cd05560">
    <property type="entry name" value="Xcc1710_like"/>
    <property type="match status" value="1"/>
</dbReference>
<dbReference type="InterPro" id="IPR036748">
    <property type="entry name" value="MTH938-like_sf"/>
</dbReference>
<sequence>MKLHLQTATGTYLFTSYGTDHVAVNGVRHEHSLIVMPEQIIKDWQPAEPKLLTAEHFSALASLELEILLLGTGSKLCFPSPRLIQAMAQQGIGLEAMDTFAACRTYNILAGEGRKVAAALML</sequence>
<dbReference type="KEGG" id="slac:SKTS_24370"/>
<dbReference type="PANTHER" id="PTHR21192">
    <property type="entry name" value="NUCLEAR PROTEIN E3-3"/>
    <property type="match status" value="1"/>
</dbReference>
<dbReference type="AlphaFoldDB" id="A0A6F8VEF4"/>
<evidence type="ECO:0000313" key="1">
    <source>
        <dbReference type="EMBL" id="BCB27551.1"/>
    </source>
</evidence>
<dbReference type="Proteomes" id="UP000502260">
    <property type="component" value="Chromosome"/>
</dbReference>
<gene>
    <name evidence="1" type="ORF">SKTS_24370</name>
</gene>
<organism evidence="1 2">
    <name type="scientific">Sulfurimicrobium lacus</name>
    <dbReference type="NCBI Taxonomy" id="2715678"/>
    <lineage>
        <taxon>Bacteria</taxon>
        <taxon>Pseudomonadati</taxon>
        <taxon>Pseudomonadota</taxon>
        <taxon>Betaproteobacteria</taxon>
        <taxon>Nitrosomonadales</taxon>
        <taxon>Sulfuricellaceae</taxon>
        <taxon>Sulfurimicrobium</taxon>
    </lineage>
</organism>
<proteinExistence type="predicted"/>
<dbReference type="Pfam" id="PF04430">
    <property type="entry name" value="DUF498"/>
    <property type="match status" value="1"/>
</dbReference>
<protein>
    <recommendedName>
        <fullName evidence="3">Mth938-like domain-containing protein</fullName>
    </recommendedName>
</protein>
<dbReference type="EMBL" id="AP022853">
    <property type="protein sequence ID" value="BCB27551.1"/>
    <property type="molecule type" value="Genomic_DNA"/>
</dbReference>
<evidence type="ECO:0008006" key="3">
    <source>
        <dbReference type="Google" id="ProtNLM"/>
    </source>
</evidence>
<name>A0A6F8VEF4_9PROT</name>
<dbReference type="RefSeq" id="WP_173065401.1">
    <property type="nucleotide sequence ID" value="NZ_AP022853.1"/>
</dbReference>
<keyword evidence="2" id="KW-1185">Reference proteome</keyword>
<evidence type="ECO:0000313" key="2">
    <source>
        <dbReference type="Proteomes" id="UP000502260"/>
    </source>
</evidence>
<dbReference type="SUPFAM" id="SSF64076">
    <property type="entry name" value="MTH938-like"/>
    <property type="match status" value="1"/>
</dbReference>
<dbReference type="InterPro" id="IPR007523">
    <property type="entry name" value="NDUFAF3/AAMDC"/>
</dbReference>
<accession>A0A6F8VEF4</accession>
<reference evidence="2" key="1">
    <citation type="submission" date="2020-03" db="EMBL/GenBank/DDBJ databases">
        <title>Complete genome sequence of sulfur-oxidizing bacterium skT11.</title>
        <authorList>
            <person name="Kanda M."/>
            <person name="Kojima H."/>
            <person name="Fukui M."/>
        </authorList>
    </citation>
    <scope>NUCLEOTIDE SEQUENCE [LARGE SCALE GENOMIC DNA]</scope>
    <source>
        <strain evidence="2">skT11</strain>
    </source>
</reference>
<dbReference type="Gene3D" id="3.40.1230.10">
    <property type="entry name" value="MTH938-like"/>
    <property type="match status" value="1"/>
</dbReference>